<evidence type="ECO:0008006" key="4">
    <source>
        <dbReference type="Google" id="ProtNLM"/>
    </source>
</evidence>
<proteinExistence type="predicted"/>
<feature type="signal peptide" evidence="1">
    <location>
        <begin position="1"/>
        <end position="23"/>
    </location>
</feature>
<keyword evidence="1" id="KW-0732">Signal</keyword>
<dbReference type="PANTHER" id="PTHR43591">
    <property type="entry name" value="METHYLTRANSFERASE"/>
    <property type="match status" value="1"/>
</dbReference>
<dbReference type="GO" id="GO:0008168">
    <property type="term" value="F:methyltransferase activity"/>
    <property type="evidence" value="ECO:0007669"/>
    <property type="project" value="TreeGrafter"/>
</dbReference>
<protein>
    <recommendedName>
        <fullName evidence="4">Methyltransferase domain-containing protein</fullName>
    </recommendedName>
</protein>
<dbReference type="Gene3D" id="3.40.50.150">
    <property type="entry name" value="Vaccinia Virus protein VP39"/>
    <property type="match status" value="1"/>
</dbReference>
<gene>
    <name evidence="2" type="ORF">PV05_02588</name>
</gene>
<dbReference type="EMBL" id="KN847318">
    <property type="protein sequence ID" value="KIW58037.1"/>
    <property type="molecule type" value="Genomic_DNA"/>
</dbReference>
<organism evidence="2 3">
    <name type="scientific">Exophiala xenobiotica</name>
    <dbReference type="NCBI Taxonomy" id="348802"/>
    <lineage>
        <taxon>Eukaryota</taxon>
        <taxon>Fungi</taxon>
        <taxon>Dikarya</taxon>
        <taxon>Ascomycota</taxon>
        <taxon>Pezizomycotina</taxon>
        <taxon>Eurotiomycetes</taxon>
        <taxon>Chaetothyriomycetidae</taxon>
        <taxon>Chaetothyriales</taxon>
        <taxon>Herpotrichiellaceae</taxon>
        <taxon>Exophiala</taxon>
    </lineage>
</organism>
<sequence length="342" mass="38954">MSLLQWRQVESMVLTCILLTTPAQEVSEDADSAYGGDELASYTSSLSYSATSYNWEHGRRYHSFREGTYNFPNDEGEQERYDMMHEVFLTAMEGKHFLAPLQESIGRILDIGTGTGTWAMQIGDMFPAAQVIGNDLSPIQSQWVPPNVSFEVDDVESEWQYSQPFDFIHSRYMAGSIADWPRLMRQCYNNLRPGGWVEFQDFDLHNYSQDNSIPPDNKVKEWYDTLLEGCDRIGRTASPGPRLEMWARDAGFVNIQHKKFKLPLGPWPKDKTLKRVGALNLYQLLEGLEGLTLALFTRALGWSVEAIYAFLAGVRQDAMKKGVHMVHDFHVVYAQRPVSEGS</sequence>
<name>A0A0D2D6W2_9EURO</name>
<evidence type="ECO:0000256" key="1">
    <source>
        <dbReference type="SAM" id="SignalP"/>
    </source>
</evidence>
<dbReference type="Proteomes" id="UP000054342">
    <property type="component" value="Unassembled WGS sequence"/>
</dbReference>
<dbReference type="Pfam" id="PF13489">
    <property type="entry name" value="Methyltransf_23"/>
    <property type="match status" value="1"/>
</dbReference>
<dbReference type="OrthoDB" id="2013972at2759"/>
<dbReference type="InterPro" id="IPR029063">
    <property type="entry name" value="SAM-dependent_MTases_sf"/>
</dbReference>
<dbReference type="HOGENOM" id="CLU_010595_7_1_1"/>
<accession>A0A0D2D6W2</accession>
<keyword evidence="3" id="KW-1185">Reference proteome</keyword>
<reference evidence="2 3" key="1">
    <citation type="submission" date="2015-01" db="EMBL/GenBank/DDBJ databases">
        <title>The Genome Sequence of Exophiala xenobiotica CBS118157.</title>
        <authorList>
            <consortium name="The Broad Institute Genomics Platform"/>
            <person name="Cuomo C."/>
            <person name="de Hoog S."/>
            <person name="Gorbushina A."/>
            <person name="Stielow B."/>
            <person name="Teixiera M."/>
            <person name="Abouelleil A."/>
            <person name="Chapman S.B."/>
            <person name="Priest M."/>
            <person name="Young S.K."/>
            <person name="Wortman J."/>
            <person name="Nusbaum C."/>
            <person name="Birren B."/>
        </authorList>
    </citation>
    <scope>NUCLEOTIDE SEQUENCE [LARGE SCALE GENOMIC DNA]</scope>
    <source>
        <strain evidence="2 3">CBS 118157</strain>
    </source>
</reference>
<dbReference type="PANTHER" id="PTHR43591:SF10">
    <property type="entry name" value="ABC TRANSMEMBRANE TYPE-1 DOMAIN-CONTAINING PROTEIN-RELATED"/>
    <property type="match status" value="1"/>
</dbReference>
<dbReference type="RefSeq" id="XP_013318622.1">
    <property type="nucleotide sequence ID" value="XM_013463168.1"/>
</dbReference>
<dbReference type="SUPFAM" id="SSF53335">
    <property type="entry name" value="S-adenosyl-L-methionine-dependent methyltransferases"/>
    <property type="match status" value="1"/>
</dbReference>
<dbReference type="STRING" id="348802.A0A0D2D6W2"/>
<dbReference type="CDD" id="cd02440">
    <property type="entry name" value="AdoMet_MTases"/>
    <property type="match status" value="1"/>
</dbReference>
<feature type="chain" id="PRO_5002251214" description="Methyltransferase domain-containing protein" evidence="1">
    <location>
        <begin position="24"/>
        <end position="342"/>
    </location>
</feature>
<dbReference type="GeneID" id="25324496"/>
<evidence type="ECO:0000313" key="2">
    <source>
        <dbReference type="EMBL" id="KIW58037.1"/>
    </source>
</evidence>
<evidence type="ECO:0000313" key="3">
    <source>
        <dbReference type="Proteomes" id="UP000054342"/>
    </source>
</evidence>
<dbReference type="AlphaFoldDB" id="A0A0D2D6W2"/>